<dbReference type="Proteomes" id="UP000184032">
    <property type="component" value="Unassembled WGS sequence"/>
</dbReference>
<reference evidence="1 2" key="1">
    <citation type="submission" date="2016-11" db="EMBL/GenBank/DDBJ databases">
        <authorList>
            <person name="Jaros S."/>
            <person name="Januszkiewicz K."/>
            <person name="Wedrychowicz H."/>
        </authorList>
    </citation>
    <scope>NUCLEOTIDE SEQUENCE [LARGE SCALE GENOMIC DNA]</scope>
    <source>
        <strain evidence="1 2">DSM 21120</strain>
    </source>
</reference>
<proteinExistence type="predicted"/>
<keyword evidence="2" id="KW-1185">Reference proteome</keyword>
<evidence type="ECO:0000313" key="1">
    <source>
        <dbReference type="EMBL" id="SHH53240.1"/>
    </source>
</evidence>
<dbReference type="SUPFAM" id="SSF55166">
    <property type="entry name" value="Hedgehog/DD-peptidase"/>
    <property type="match status" value="1"/>
</dbReference>
<dbReference type="AlphaFoldDB" id="A0A1M5TRF1"/>
<protein>
    <submittedName>
        <fullName evidence="1">D-alanyl-D-alanine carboxypeptidase</fullName>
    </submittedName>
</protein>
<dbReference type="InterPro" id="IPR009045">
    <property type="entry name" value="Zn_M74/Hedgehog-like"/>
</dbReference>
<name>A0A1M5TRF1_9FIRM</name>
<dbReference type="GO" id="GO:0004180">
    <property type="term" value="F:carboxypeptidase activity"/>
    <property type="evidence" value="ECO:0007669"/>
    <property type="project" value="UniProtKB-KW"/>
</dbReference>
<evidence type="ECO:0000313" key="2">
    <source>
        <dbReference type="Proteomes" id="UP000184032"/>
    </source>
</evidence>
<keyword evidence="1" id="KW-0378">Hydrolase</keyword>
<dbReference type="Gene3D" id="3.30.1380.10">
    <property type="match status" value="1"/>
</dbReference>
<accession>A0A1M5TRF1</accession>
<dbReference type="EMBL" id="FQXI01000012">
    <property type="protein sequence ID" value="SHH53240.1"/>
    <property type="molecule type" value="Genomic_DNA"/>
</dbReference>
<keyword evidence="1" id="KW-0121">Carboxypeptidase</keyword>
<keyword evidence="1" id="KW-0645">Protease</keyword>
<organism evidence="1 2">
    <name type="scientific">Anaerosphaera aminiphila DSM 21120</name>
    <dbReference type="NCBI Taxonomy" id="1120995"/>
    <lineage>
        <taxon>Bacteria</taxon>
        <taxon>Bacillati</taxon>
        <taxon>Bacillota</taxon>
        <taxon>Tissierellia</taxon>
        <taxon>Tissierellales</taxon>
        <taxon>Peptoniphilaceae</taxon>
        <taxon>Anaerosphaera</taxon>
    </lineage>
</organism>
<dbReference type="OrthoDB" id="9799970at2"/>
<sequence>MNKKKLFFRLVLLMLILFSVKKVFFSYPDIITSSPEEAITDLDQLGPRTERLAHKFLEKCANEGLPVRIIETYRTKERQEYLYSLGRDIPGDVVTWTKNSKHTNRRAFDIVKDIPGQYYSDENFFRRCAEIGESIGLEAGYYWKVQDSGHFENNGLVK</sequence>
<dbReference type="STRING" id="1120995.SAMN02745245_01537"/>
<gene>
    <name evidence="1" type="ORF">SAMN02745245_01537</name>
</gene>
<dbReference type="RefSeq" id="WP_073185128.1">
    <property type="nucleotide sequence ID" value="NZ_FQXI01000012.1"/>
</dbReference>
<dbReference type="CDD" id="cd14845">
    <property type="entry name" value="L-Ala-D-Glu_peptidase_like"/>
    <property type="match status" value="1"/>
</dbReference>